<protein>
    <submittedName>
        <fullName evidence="5">Radical SAM protein</fullName>
    </submittedName>
</protein>
<dbReference type="CDD" id="cd01335">
    <property type="entry name" value="Radical_SAM"/>
    <property type="match status" value="1"/>
</dbReference>
<dbReference type="GO" id="GO:0051536">
    <property type="term" value="F:iron-sulfur cluster binding"/>
    <property type="evidence" value="ECO:0007669"/>
    <property type="project" value="UniProtKB-KW"/>
</dbReference>
<dbReference type="RefSeq" id="WP_121587503.1">
    <property type="nucleotide sequence ID" value="NZ_RCHT01000035.1"/>
</dbReference>
<dbReference type="EMBL" id="RCHT01000035">
    <property type="protein sequence ID" value="RLL08169.1"/>
    <property type="molecule type" value="Genomic_DNA"/>
</dbReference>
<keyword evidence="2" id="KW-0408">Iron</keyword>
<gene>
    <name evidence="5" type="ORF">D4A47_12380</name>
</gene>
<dbReference type="InterPro" id="IPR040086">
    <property type="entry name" value="MJ0683-like"/>
</dbReference>
<dbReference type="PANTHER" id="PTHR43432">
    <property type="entry name" value="SLR0285 PROTEIN"/>
    <property type="match status" value="1"/>
</dbReference>
<evidence type="ECO:0000313" key="5">
    <source>
        <dbReference type="EMBL" id="RLL08169.1"/>
    </source>
</evidence>
<comment type="caution">
    <text evidence="5">The sequence shown here is derived from an EMBL/GenBank/DDBJ whole genome shotgun (WGS) entry which is preliminary data.</text>
</comment>
<evidence type="ECO:0000259" key="4">
    <source>
        <dbReference type="Pfam" id="PF04055"/>
    </source>
</evidence>
<organism evidence="5 6">
    <name type="scientific">Anaerotruncus massiliensis</name>
    <name type="common">ex Liu et al. 2021</name>
    <dbReference type="NCBI Taxonomy" id="2321404"/>
    <lineage>
        <taxon>Bacteria</taxon>
        <taxon>Bacillati</taxon>
        <taxon>Bacillota</taxon>
        <taxon>Clostridia</taxon>
        <taxon>Eubacteriales</taxon>
        <taxon>Oscillospiraceae</taxon>
        <taxon>Anaerotruncus</taxon>
    </lineage>
</organism>
<dbReference type="InterPro" id="IPR058240">
    <property type="entry name" value="rSAM_sf"/>
</dbReference>
<dbReference type="SFLD" id="SFLDS00029">
    <property type="entry name" value="Radical_SAM"/>
    <property type="match status" value="1"/>
</dbReference>
<proteinExistence type="predicted"/>
<keyword evidence="6" id="KW-1185">Reference proteome</keyword>
<dbReference type="AlphaFoldDB" id="A0A498CLI9"/>
<keyword evidence="1" id="KW-0479">Metal-binding</keyword>
<name>A0A498CLI9_9FIRM</name>
<evidence type="ECO:0000313" key="6">
    <source>
        <dbReference type="Proteomes" id="UP000276301"/>
    </source>
</evidence>
<keyword evidence="3" id="KW-0411">Iron-sulfur</keyword>
<dbReference type="GO" id="GO:0003824">
    <property type="term" value="F:catalytic activity"/>
    <property type="evidence" value="ECO:0007669"/>
    <property type="project" value="InterPro"/>
</dbReference>
<feature type="domain" description="Radical SAM core" evidence="4">
    <location>
        <begin position="29"/>
        <end position="173"/>
    </location>
</feature>
<dbReference type="PANTHER" id="PTHR43432:SF3">
    <property type="entry name" value="SLR0285 PROTEIN"/>
    <property type="match status" value="1"/>
</dbReference>
<reference evidence="5 6" key="1">
    <citation type="submission" date="2018-10" db="EMBL/GenBank/DDBJ databases">
        <title>Anaerotruncus faecis sp. nov., isolated from human feces.</title>
        <authorList>
            <person name="Wang Y.-J."/>
        </authorList>
    </citation>
    <scope>NUCLEOTIDE SEQUENCE [LARGE SCALE GENOMIC DNA]</scope>
    <source>
        <strain evidence="5 6">22A2-44</strain>
    </source>
</reference>
<dbReference type="Proteomes" id="UP000276301">
    <property type="component" value="Unassembled WGS sequence"/>
</dbReference>
<dbReference type="SFLD" id="SFLDG01084">
    <property type="entry name" value="Uncharacterised_Radical_SAM_Su"/>
    <property type="match status" value="1"/>
</dbReference>
<evidence type="ECO:0000256" key="3">
    <source>
        <dbReference type="ARBA" id="ARBA00023014"/>
    </source>
</evidence>
<evidence type="ECO:0000256" key="2">
    <source>
        <dbReference type="ARBA" id="ARBA00023004"/>
    </source>
</evidence>
<accession>A0A498CLI9</accession>
<dbReference type="SUPFAM" id="SSF102114">
    <property type="entry name" value="Radical SAM enzymes"/>
    <property type="match status" value="1"/>
</dbReference>
<evidence type="ECO:0000256" key="1">
    <source>
        <dbReference type="ARBA" id="ARBA00022723"/>
    </source>
</evidence>
<dbReference type="Pfam" id="PF04055">
    <property type="entry name" value="Radical_SAM"/>
    <property type="match status" value="1"/>
</dbReference>
<dbReference type="GO" id="GO:0046872">
    <property type="term" value="F:metal ion binding"/>
    <property type="evidence" value="ECO:0007669"/>
    <property type="project" value="UniProtKB-KW"/>
</dbReference>
<sequence length="278" mass="32069">MKEYKNFLKTVAGNEGGKCRYPTRLDTYGCGCAHDCRYCYAKSLLQFRGLWHPEDPHVANLGRIERKIAALPRGTVVRMGGMTDCLQPCEERYRVTYETIRFLNRYQVHYLLVTKSDLIASDKYVAILDPALAHIQITVTSTDDDLSCRYETACPPTRRIAAIEKLEAEGFDVQLRLSPFLPDYVDFGHLSQVRCHKILVEFLRVNSWIKGWFTGLDVSKYTHTEHGYAHLPLKEKIRLLDRVSGFRDISVCEDCTEAYAYWKKYVNANALDCCNLRF</sequence>
<dbReference type="InterPro" id="IPR007197">
    <property type="entry name" value="rSAM"/>
</dbReference>
<dbReference type="Gene3D" id="3.80.30.30">
    <property type="match status" value="1"/>
</dbReference>